<dbReference type="Pfam" id="PF13581">
    <property type="entry name" value="HATPase_c_2"/>
    <property type="match status" value="1"/>
</dbReference>
<evidence type="ECO:0000259" key="2">
    <source>
        <dbReference type="PROSITE" id="PS50113"/>
    </source>
</evidence>
<dbReference type="InterPro" id="IPR003594">
    <property type="entry name" value="HATPase_dom"/>
</dbReference>
<keyword evidence="1" id="KW-0378">Hydrolase</keyword>
<feature type="domain" description="PAC" evidence="2">
    <location>
        <begin position="105"/>
        <end position="161"/>
    </location>
</feature>
<dbReference type="InterPro" id="IPR002645">
    <property type="entry name" value="STAS_dom"/>
</dbReference>
<gene>
    <name evidence="4" type="ORF">MTAB308_4999</name>
</gene>
<reference evidence="4 5" key="1">
    <citation type="submission" date="2017-01" db="EMBL/GenBank/DDBJ databases">
        <authorList>
            <consortium name="Urmite Genomes"/>
        </authorList>
    </citation>
    <scope>NUCLEOTIDE SEQUENCE [LARGE SCALE GENOMIC DNA]</scope>
    <source>
        <strain evidence="4 5">AB308</strain>
    </source>
</reference>
<evidence type="ECO:0000313" key="5">
    <source>
        <dbReference type="Proteomes" id="UP000241595"/>
    </source>
</evidence>
<dbReference type="PANTHER" id="PTHR43156:SF2">
    <property type="entry name" value="STAGE II SPORULATION PROTEIN E"/>
    <property type="match status" value="1"/>
</dbReference>
<dbReference type="Gene3D" id="3.60.40.10">
    <property type="entry name" value="PPM-type phosphatase domain"/>
    <property type="match status" value="1"/>
</dbReference>
<dbReference type="STRING" id="1841859.GCA_900157385_05002"/>
<accession>A0A2U3NIX6</accession>
<dbReference type="InterPro" id="IPR052016">
    <property type="entry name" value="Bact_Sigma-Reg"/>
</dbReference>
<dbReference type="PROSITE" id="PS50113">
    <property type="entry name" value="PAC"/>
    <property type="match status" value="1"/>
</dbReference>
<dbReference type="PANTHER" id="PTHR43156">
    <property type="entry name" value="STAGE II SPORULATION PROTEIN E-RELATED"/>
    <property type="match status" value="1"/>
</dbReference>
<proteinExistence type="predicted"/>
<sequence length="677" mass="71902">MHPAWLCDRVPKFRGRDGQLVAENEWDKTVGAADEVRRVFENVPAMLVGLKGPDHRFVAVNAAYRVFSPTGNPVGKPAVEVFPELESQQIYQMFDRVYETGESQSGREWRLQADYDGSGIQERYFDFVVTPRRGDDGSVEGVQIIFDDVTERVRARLAAEARIEDLAERYRNVRDSAIVMQQALLAPSVPVVPGADIAAEYLVAAQDTAVGGDWFDAIALGDRLVLVVGDVVGHGVEAAAVMSQLRTALRMQISLGHSIIEALEALDRFREHVPGSKSATLCIGSLDLATGEFQYCTAGHPPPLLVSADASSRYAEPSGAGPLGSGTGFPVRTEVLEPGDSVLLYSDGLIERPGRPLGSSTAEFAELAANIAGGRGGFVIDAPGRPIDRLCSETLELLLRSTGYQDDVTLLAAQRRTPLPPLRITVDATIHAARAVRTRLRDWLSEIGADGDDICDVVHAVSEFVENAVEHGYATEVPDGVVVEAALAGDGNLHASVIDHGQWKDYREGASGRGRGLAMAEALVSQAQITHDAGGTTASLIHPLSRPANFITDTIVGRSHRRRPVAAEFVSLVGDAGRIVVSGDVDTTTASTLDRQIAVESRSGVGSLTVDLSGVTHLGSAGVSALAAARDRAQTQGGALVLVAPPGSPAHHVLSLVQMPFVSDVSGDPDPDRAAPD</sequence>
<dbReference type="InterPro" id="IPR001932">
    <property type="entry name" value="PPM-type_phosphatase-like_dom"/>
</dbReference>
<keyword evidence="5" id="KW-1185">Reference proteome</keyword>
<dbReference type="SUPFAM" id="SSF55785">
    <property type="entry name" value="PYP-like sensor domain (PAS domain)"/>
    <property type="match status" value="1"/>
</dbReference>
<dbReference type="CDD" id="cd16936">
    <property type="entry name" value="HATPase_RsbW-like"/>
    <property type="match status" value="1"/>
</dbReference>
<dbReference type="AlphaFoldDB" id="A0A2U3NIX6"/>
<name>A0A2U3NIX6_9MYCO</name>
<evidence type="ECO:0000313" key="4">
    <source>
        <dbReference type="EMBL" id="SPM31481.1"/>
    </source>
</evidence>
<dbReference type="NCBIfam" id="TIGR00229">
    <property type="entry name" value="sensory_box"/>
    <property type="match status" value="1"/>
</dbReference>
<dbReference type="PROSITE" id="PS50801">
    <property type="entry name" value="STAS"/>
    <property type="match status" value="1"/>
</dbReference>
<dbReference type="SUPFAM" id="SSF55874">
    <property type="entry name" value="ATPase domain of HSP90 chaperone/DNA topoisomerase II/histidine kinase"/>
    <property type="match status" value="1"/>
</dbReference>
<dbReference type="Pfam" id="PF07228">
    <property type="entry name" value="SpoIIE"/>
    <property type="match status" value="1"/>
</dbReference>
<dbReference type="Gene3D" id="3.30.750.24">
    <property type="entry name" value="STAS domain"/>
    <property type="match status" value="1"/>
</dbReference>
<dbReference type="SUPFAM" id="SSF52091">
    <property type="entry name" value="SpoIIaa-like"/>
    <property type="match status" value="1"/>
</dbReference>
<dbReference type="InterPro" id="IPR000700">
    <property type="entry name" value="PAS-assoc_C"/>
</dbReference>
<dbReference type="Pfam" id="PF08448">
    <property type="entry name" value="PAS_4"/>
    <property type="match status" value="1"/>
</dbReference>
<dbReference type="SMART" id="SM00331">
    <property type="entry name" value="PP2C_SIG"/>
    <property type="match status" value="1"/>
</dbReference>
<dbReference type="Gene3D" id="3.30.565.10">
    <property type="entry name" value="Histidine kinase-like ATPase, C-terminal domain"/>
    <property type="match status" value="1"/>
</dbReference>
<feature type="domain" description="STAS" evidence="3">
    <location>
        <begin position="579"/>
        <end position="644"/>
    </location>
</feature>
<dbReference type="Pfam" id="PF01740">
    <property type="entry name" value="STAS"/>
    <property type="match status" value="1"/>
</dbReference>
<dbReference type="CDD" id="cd07043">
    <property type="entry name" value="STAS_anti-anti-sigma_factors"/>
    <property type="match status" value="1"/>
</dbReference>
<dbReference type="EMBL" id="FTRV01000016">
    <property type="protein sequence ID" value="SPM31481.1"/>
    <property type="molecule type" value="Genomic_DNA"/>
</dbReference>
<dbReference type="Gene3D" id="3.30.450.20">
    <property type="entry name" value="PAS domain"/>
    <property type="match status" value="1"/>
</dbReference>
<dbReference type="GO" id="GO:0016791">
    <property type="term" value="F:phosphatase activity"/>
    <property type="evidence" value="ECO:0007669"/>
    <property type="project" value="TreeGrafter"/>
</dbReference>
<evidence type="ECO:0000256" key="1">
    <source>
        <dbReference type="ARBA" id="ARBA00022801"/>
    </source>
</evidence>
<dbReference type="InterPro" id="IPR036890">
    <property type="entry name" value="HATPase_C_sf"/>
</dbReference>
<dbReference type="InterPro" id="IPR036457">
    <property type="entry name" value="PPM-type-like_dom_sf"/>
</dbReference>
<dbReference type="InterPro" id="IPR036513">
    <property type="entry name" value="STAS_dom_sf"/>
</dbReference>
<protein>
    <recommendedName>
        <fullName evidence="6">PAS domain S-box protein</fullName>
    </recommendedName>
</protein>
<dbReference type="SUPFAM" id="SSF81606">
    <property type="entry name" value="PP2C-like"/>
    <property type="match status" value="1"/>
</dbReference>
<evidence type="ECO:0008006" key="6">
    <source>
        <dbReference type="Google" id="ProtNLM"/>
    </source>
</evidence>
<dbReference type="Proteomes" id="UP000241595">
    <property type="component" value="Unassembled WGS sequence"/>
</dbReference>
<dbReference type="InterPro" id="IPR035965">
    <property type="entry name" value="PAS-like_dom_sf"/>
</dbReference>
<organism evidence="4 5">
    <name type="scientific">Mycobacterium terramassiliense</name>
    <dbReference type="NCBI Taxonomy" id="1841859"/>
    <lineage>
        <taxon>Bacteria</taxon>
        <taxon>Bacillati</taxon>
        <taxon>Actinomycetota</taxon>
        <taxon>Actinomycetes</taxon>
        <taxon>Mycobacteriales</taxon>
        <taxon>Mycobacteriaceae</taxon>
        <taxon>Mycobacterium</taxon>
    </lineage>
</organism>
<dbReference type="InterPro" id="IPR013656">
    <property type="entry name" value="PAS_4"/>
</dbReference>
<dbReference type="InterPro" id="IPR000014">
    <property type="entry name" value="PAS"/>
</dbReference>
<evidence type="ECO:0000259" key="3">
    <source>
        <dbReference type="PROSITE" id="PS50801"/>
    </source>
</evidence>